<dbReference type="InterPro" id="IPR039421">
    <property type="entry name" value="Type_1_exporter"/>
</dbReference>
<dbReference type="InterPro" id="IPR036640">
    <property type="entry name" value="ABC1_TM_sf"/>
</dbReference>
<evidence type="ECO:0000256" key="3">
    <source>
        <dbReference type="ARBA" id="ARBA00022448"/>
    </source>
</evidence>
<dbReference type="Pfam" id="PF00664">
    <property type="entry name" value="ABC_membrane"/>
    <property type="match status" value="2"/>
</dbReference>
<dbReference type="GO" id="GO:0016887">
    <property type="term" value="F:ATP hydrolysis activity"/>
    <property type="evidence" value="ECO:0007669"/>
    <property type="project" value="InterPro"/>
</dbReference>
<dbReference type="GO" id="GO:0015421">
    <property type="term" value="F:ABC-type oligopeptide transporter activity"/>
    <property type="evidence" value="ECO:0007669"/>
    <property type="project" value="TreeGrafter"/>
</dbReference>
<dbReference type="Gene3D" id="1.20.1560.10">
    <property type="entry name" value="ABC transporter type 1, transmembrane domain"/>
    <property type="match status" value="1"/>
</dbReference>
<dbReference type="InterPro" id="IPR017871">
    <property type="entry name" value="ABC_transporter-like_CS"/>
</dbReference>
<keyword evidence="4" id="KW-0812">Transmembrane</keyword>
<dbReference type="AlphaFoldDB" id="A0A7D9IB17"/>
<evidence type="ECO:0000256" key="5">
    <source>
        <dbReference type="ARBA" id="ARBA00022741"/>
    </source>
</evidence>
<sequence>YEDHLDDAAKFGIMKGLGLGVGMGSFQLVLYCNVAVSLWYCIKLVRDGDADPGDGLTVFFCVIFGSMTTGQSAPSFEALGVAKAAGYAVFKLIDRVSKIDASSGEGLRPAVVKGDVEFSNIDFVYPTRPDIQILKGFSLKVPSGKRVALVGESGCGKSTVVKLIQRFYDPLAGSVKLDGNDIRTLNLGYLRSIIGVVNQEPVLFATTIAENISYGRVGASQREIEEAAKMANAHDFITQFPKGYDTLCGERGAKMSGGQKQRIAIARALIRNPKILLLDEATSALDTESEAVVQDALNKAGEGRTTIIIAHRLSTIKDADIIVSVRLGTVAETGNHDELMARDGIYSSLVKLQERAGLEEPEIDDEEGEDDNTLNTNNLTVPQLEMSTVTSSTATVSHMTARSEEEEIEKVPLYKILQKNSPEWKFIVLGCIGATLFGIYPPLFGYSLGGIFDTLANDPNVEEQNQDMKDDGKKWAIYYVFVGVESAIGITLQYWALARAGEALTKRLRKQTFLQILRQEISYFDQTANGTGAVCTRLAVDVSRIQGATGAQFGLICSSIVSVAGAAIVAFNGSWKLALVLSSIVPMLLVAGICYNVFLGGGTMGPERSESGQVAAETISHIQTVVSLGREEEFFERFRDSQVAPLRSSKRSSHIAGLANGTMMGAIDLSFAISFRYGGHLVTEGDISVKDLMQSVMTVIVSAVIVGQLMSMTPDYTKAREATNKVFHFLEKTPAIDSYSDRGARPSSCNGEIRIANVRFRYPTRRNVKVLRNLSLNVQPGQTVALVGTSGCGKSTSVSLIERFYDARSGSVMIDGHDIKELNLKWLRSQIGIVSQEPVLFDLSIRDNIAYGDTSRTVSDSEIEEAARAANIHDFITTLPKVGIYVLSL</sequence>
<gene>
    <name evidence="9" type="ORF">PACLA_8A044791</name>
</gene>
<dbReference type="CDD" id="cd18578">
    <property type="entry name" value="ABC_6TM_Pgp_ABCB1_D2_like"/>
    <property type="match status" value="1"/>
</dbReference>
<dbReference type="InterPro" id="IPR027417">
    <property type="entry name" value="P-loop_NTPase"/>
</dbReference>
<keyword evidence="5" id="KW-0547">Nucleotide-binding</keyword>
<keyword evidence="6" id="KW-0067">ATP-binding</keyword>
<organism evidence="9 10">
    <name type="scientific">Paramuricea clavata</name>
    <name type="common">Red gorgonian</name>
    <name type="synonym">Violescent sea-whip</name>
    <dbReference type="NCBI Taxonomy" id="317549"/>
    <lineage>
        <taxon>Eukaryota</taxon>
        <taxon>Metazoa</taxon>
        <taxon>Cnidaria</taxon>
        <taxon>Anthozoa</taxon>
        <taxon>Octocorallia</taxon>
        <taxon>Malacalcyonacea</taxon>
        <taxon>Plexauridae</taxon>
        <taxon>Paramuricea</taxon>
    </lineage>
</organism>
<dbReference type="CDD" id="cd03249">
    <property type="entry name" value="ABC_MTABC3_MDL1_MDL2"/>
    <property type="match status" value="1"/>
</dbReference>
<evidence type="ECO:0000256" key="1">
    <source>
        <dbReference type="ARBA" id="ARBA00004141"/>
    </source>
</evidence>
<reference evidence="9" key="1">
    <citation type="submission" date="2020-04" db="EMBL/GenBank/DDBJ databases">
        <authorList>
            <person name="Alioto T."/>
            <person name="Alioto T."/>
            <person name="Gomez Garrido J."/>
        </authorList>
    </citation>
    <scope>NUCLEOTIDE SEQUENCE</scope>
    <source>
        <strain evidence="9">A484AB</strain>
    </source>
</reference>
<dbReference type="Gene3D" id="3.40.50.300">
    <property type="entry name" value="P-loop containing nucleotide triphosphate hydrolases"/>
    <property type="match status" value="2"/>
</dbReference>
<protein>
    <submittedName>
        <fullName evidence="9">Multidrug resistance 1</fullName>
    </submittedName>
</protein>
<dbReference type="EMBL" id="CACRXK020004417">
    <property type="protein sequence ID" value="CAB4002678.1"/>
    <property type="molecule type" value="Genomic_DNA"/>
</dbReference>
<keyword evidence="10" id="KW-1185">Reference proteome</keyword>
<keyword evidence="3" id="KW-0813">Transport</keyword>
<dbReference type="PANTHER" id="PTHR43394">
    <property type="entry name" value="ATP-DEPENDENT PERMEASE MDL1, MITOCHONDRIAL"/>
    <property type="match status" value="1"/>
</dbReference>
<name>A0A7D9IB17_PARCT</name>
<comment type="caution">
    <text evidence="9">The sequence shown here is derived from an EMBL/GenBank/DDBJ whole genome shotgun (WGS) entry which is preliminary data.</text>
</comment>
<keyword evidence="7" id="KW-1133">Transmembrane helix</keyword>
<keyword evidence="8" id="KW-0472">Membrane</keyword>
<evidence type="ECO:0000313" key="10">
    <source>
        <dbReference type="Proteomes" id="UP001152795"/>
    </source>
</evidence>
<dbReference type="SUPFAM" id="SSF90123">
    <property type="entry name" value="ABC transporter transmembrane region"/>
    <property type="match status" value="2"/>
</dbReference>
<evidence type="ECO:0000256" key="8">
    <source>
        <dbReference type="ARBA" id="ARBA00023136"/>
    </source>
</evidence>
<dbReference type="SUPFAM" id="SSF52540">
    <property type="entry name" value="P-loop containing nucleoside triphosphate hydrolases"/>
    <property type="match status" value="2"/>
</dbReference>
<proteinExistence type="inferred from homology"/>
<feature type="non-terminal residue" evidence="9">
    <location>
        <position position="889"/>
    </location>
</feature>
<comment type="subcellular location">
    <subcellularLocation>
        <location evidence="1">Membrane</location>
        <topology evidence="1">Multi-pass membrane protein</topology>
    </subcellularLocation>
</comment>
<evidence type="ECO:0000256" key="4">
    <source>
        <dbReference type="ARBA" id="ARBA00022692"/>
    </source>
</evidence>
<dbReference type="SMART" id="SM00382">
    <property type="entry name" value="AAA"/>
    <property type="match status" value="2"/>
</dbReference>
<evidence type="ECO:0000256" key="2">
    <source>
        <dbReference type="ARBA" id="ARBA00007577"/>
    </source>
</evidence>
<dbReference type="OrthoDB" id="6500128at2759"/>
<dbReference type="Proteomes" id="UP001152795">
    <property type="component" value="Unassembled WGS sequence"/>
</dbReference>
<dbReference type="PROSITE" id="PS50929">
    <property type="entry name" value="ABC_TM1F"/>
    <property type="match status" value="2"/>
</dbReference>
<dbReference type="PROSITE" id="PS00211">
    <property type="entry name" value="ABC_TRANSPORTER_1"/>
    <property type="match status" value="1"/>
</dbReference>
<dbReference type="Pfam" id="PF00005">
    <property type="entry name" value="ABC_tran"/>
    <property type="match status" value="2"/>
</dbReference>
<dbReference type="GO" id="GO:0005524">
    <property type="term" value="F:ATP binding"/>
    <property type="evidence" value="ECO:0007669"/>
    <property type="project" value="UniProtKB-KW"/>
</dbReference>
<dbReference type="PROSITE" id="PS50893">
    <property type="entry name" value="ABC_TRANSPORTER_2"/>
    <property type="match status" value="1"/>
</dbReference>
<evidence type="ECO:0000256" key="7">
    <source>
        <dbReference type="ARBA" id="ARBA00022989"/>
    </source>
</evidence>
<accession>A0A7D9IB17</accession>
<dbReference type="InterPro" id="IPR003593">
    <property type="entry name" value="AAA+_ATPase"/>
</dbReference>
<dbReference type="GO" id="GO:0005743">
    <property type="term" value="C:mitochondrial inner membrane"/>
    <property type="evidence" value="ECO:0007669"/>
    <property type="project" value="TreeGrafter"/>
</dbReference>
<evidence type="ECO:0000256" key="6">
    <source>
        <dbReference type="ARBA" id="ARBA00022840"/>
    </source>
</evidence>
<dbReference type="FunFam" id="3.40.50.300:FF:000205">
    <property type="entry name" value="ABC transporter B family member 4"/>
    <property type="match status" value="1"/>
</dbReference>
<dbReference type="GO" id="GO:0090374">
    <property type="term" value="P:oligopeptide export from mitochondrion"/>
    <property type="evidence" value="ECO:0007669"/>
    <property type="project" value="TreeGrafter"/>
</dbReference>
<comment type="similarity">
    <text evidence="2">Belongs to the ABC transporter superfamily. ABCB family. Multidrug resistance exporter (TC 3.A.1.201) subfamily.</text>
</comment>
<dbReference type="InterPro" id="IPR011527">
    <property type="entry name" value="ABC1_TM_dom"/>
</dbReference>
<dbReference type="PANTHER" id="PTHR43394:SF27">
    <property type="entry name" value="ATP-DEPENDENT TRANSLOCASE ABCB1-LIKE"/>
    <property type="match status" value="1"/>
</dbReference>
<dbReference type="InterPro" id="IPR003439">
    <property type="entry name" value="ABC_transporter-like_ATP-bd"/>
</dbReference>
<evidence type="ECO:0000313" key="9">
    <source>
        <dbReference type="EMBL" id="CAB4002678.1"/>
    </source>
</evidence>